<dbReference type="Proteomes" id="UP000001070">
    <property type="component" value="Unassembled WGS sequence"/>
</dbReference>
<organism evidence="2">
    <name type="scientific">Drosophila grimshawi</name>
    <name type="common">Hawaiian fruit fly</name>
    <name type="synonym">Idiomyia grimshawi</name>
    <dbReference type="NCBI Taxonomy" id="7222"/>
    <lineage>
        <taxon>Eukaryota</taxon>
        <taxon>Metazoa</taxon>
        <taxon>Ecdysozoa</taxon>
        <taxon>Arthropoda</taxon>
        <taxon>Hexapoda</taxon>
        <taxon>Insecta</taxon>
        <taxon>Pterygota</taxon>
        <taxon>Neoptera</taxon>
        <taxon>Endopterygota</taxon>
        <taxon>Diptera</taxon>
        <taxon>Brachycera</taxon>
        <taxon>Muscomorpha</taxon>
        <taxon>Ephydroidea</taxon>
        <taxon>Drosophilidae</taxon>
        <taxon>Drosophila</taxon>
        <taxon>Hawaiian Drosophila</taxon>
    </lineage>
</organism>
<dbReference type="EMBL" id="CH916367">
    <property type="protein sequence ID" value="EDW00891.1"/>
    <property type="molecule type" value="Genomic_DNA"/>
</dbReference>
<dbReference type="InParanoid" id="B4J6B8"/>
<reference evidence="1 2" key="1">
    <citation type="journal article" date="2007" name="Nature">
        <title>Evolution of genes and genomes on the Drosophila phylogeny.</title>
        <authorList>
            <consortium name="Drosophila 12 Genomes Consortium"/>
            <person name="Clark A.G."/>
            <person name="Eisen M.B."/>
            <person name="Smith D.R."/>
            <person name="Bergman C.M."/>
            <person name="Oliver B."/>
            <person name="Markow T.A."/>
            <person name="Kaufman T.C."/>
            <person name="Kellis M."/>
            <person name="Gelbart W."/>
            <person name="Iyer V.N."/>
            <person name="Pollard D.A."/>
            <person name="Sackton T.B."/>
            <person name="Larracuente A.M."/>
            <person name="Singh N.D."/>
            <person name="Abad J.P."/>
            <person name="Abt D.N."/>
            <person name="Adryan B."/>
            <person name="Aguade M."/>
            <person name="Akashi H."/>
            <person name="Anderson W.W."/>
            <person name="Aquadro C.F."/>
            <person name="Ardell D.H."/>
            <person name="Arguello R."/>
            <person name="Artieri C.G."/>
            <person name="Barbash D.A."/>
            <person name="Barker D."/>
            <person name="Barsanti P."/>
            <person name="Batterham P."/>
            <person name="Batzoglou S."/>
            <person name="Begun D."/>
            <person name="Bhutkar A."/>
            <person name="Blanco E."/>
            <person name="Bosak S.A."/>
            <person name="Bradley R.K."/>
            <person name="Brand A.D."/>
            <person name="Brent M.R."/>
            <person name="Brooks A.N."/>
            <person name="Brown R.H."/>
            <person name="Butlin R.K."/>
            <person name="Caggese C."/>
            <person name="Calvi B.R."/>
            <person name="Bernardo de Carvalho A."/>
            <person name="Caspi A."/>
            <person name="Castrezana S."/>
            <person name="Celniker S.E."/>
            <person name="Chang J.L."/>
            <person name="Chapple C."/>
            <person name="Chatterji S."/>
            <person name="Chinwalla A."/>
            <person name="Civetta A."/>
            <person name="Clifton S.W."/>
            <person name="Comeron J.M."/>
            <person name="Costello J.C."/>
            <person name="Coyne J.A."/>
            <person name="Daub J."/>
            <person name="David R.G."/>
            <person name="Delcher A.L."/>
            <person name="Delehaunty K."/>
            <person name="Do C.B."/>
            <person name="Ebling H."/>
            <person name="Edwards K."/>
            <person name="Eickbush T."/>
            <person name="Evans J.D."/>
            <person name="Filipski A."/>
            <person name="Findeiss S."/>
            <person name="Freyhult E."/>
            <person name="Fulton L."/>
            <person name="Fulton R."/>
            <person name="Garcia A.C."/>
            <person name="Gardiner A."/>
            <person name="Garfield D.A."/>
            <person name="Garvin B.E."/>
            <person name="Gibson G."/>
            <person name="Gilbert D."/>
            <person name="Gnerre S."/>
            <person name="Godfrey J."/>
            <person name="Good R."/>
            <person name="Gotea V."/>
            <person name="Gravely B."/>
            <person name="Greenberg A.J."/>
            <person name="Griffiths-Jones S."/>
            <person name="Gross S."/>
            <person name="Guigo R."/>
            <person name="Gustafson E.A."/>
            <person name="Haerty W."/>
            <person name="Hahn M.W."/>
            <person name="Halligan D.L."/>
            <person name="Halpern A.L."/>
            <person name="Halter G.M."/>
            <person name="Han M.V."/>
            <person name="Heger A."/>
            <person name="Hillier L."/>
            <person name="Hinrichs A.S."/>
            <person name="Holmes I."/>
            <person name="Hoskins R.A."/>
            <person name="Hubisz M.J."/>
            <person name="Hultmark D."/>
            <person name="Huntley M.A."/>
            <person name="Jaffe D.B."/>
            <person name="Jagadeeshan S."/>
            <person name="Jeck W.R."/>
            <person name="Johnson J."/>
            <person name="Jones C.D."/>
            <person name="Jordan W.C."/>
            <person name="Karpen G.H."/>
            <person name="Kataoka E."/>
            <person name="Keightley P.D."/>
            <person name="Kheradpour P."/>
            <person name="Kirkness E.F."/>
            <person name="Koerich L.B."/>
            <person name="Kristiansen K."/>
            <person name="Kudrna D."/>
            <person name="Kulathinal R.J."/>
            <person name="Kumar S."/>
            <person name="Kwok R."/>
            <person name="Lander E."/>
            <person name="Langley C.H."/>
            <person name="Lapoint R."/>
            <person name="Lazzaro B.P."/>
            <person name="Lee S.J."/>
            <person name="Levesque L."/>
            <person name="Li R."/>
            <person name="Lin C.F."/>
            <person name="Lin M.F."/>
            <person name="Lindblad-Toh K."/>
            <person name="Llopart A."/>
            <person name="Long M."/>
            <person name="Low L."/>
            <person name="Lozovsky E."/>
            <person name="Lu J."/>
            <person name="Luo M."/>
            <person name="Machado C.A."/>
            <person name="Makalowski W."/>
            <person name="Marzo M."/>
            <person name="Matsuda M."/>
            <person name="Matzkin L."/>
            <person name="McAllister B."/>
            <person name="McBride C.S."/>
            <person name="McKernan B."/>
            <person name="McKernan K."/>
            <person name="Mendez-Lago M."/>
            <person name="Minx P."/>
            <person name="Mollenhauer M.U."/>
            <person name="Montooth K."/>
            <person name="Mount S.M."/>
            <person name="Mu X."/>
            <person name="Myers E."/>
            <person name="Negre B."/>
            <person name="Newfeld S."/>
            <person name="Nielsen R."/>
            <person name="Noor M.A."/>
            <person name="O'Grady P."/>
            <person name="Pachter L."/>
            <person name="Papaceit M."/>
            <person name="Parisi M.J."/>
            <person name="Parisi M."/>
            <person name="Parts L."/>
            <person name="Pedersen J.S."/>
            <person name="Pesole G."/>
            <person name="Phillippy A.M."/>
            <person name="Ponting C.P."/>
            <person name="Pop M."/>
            <person name="Porcelli D."/>
            <person name="Powell J.R."/>
            <person name="Prohaska S."/>
            <person name="Pruitt K."/>
            <person name="Puig M."/>
            <person name="Quesneville H."/>
            <person name="Ram K.R."/>
            <person name="Rand D."/>
            <person name="Rasmussen M.D."/>
            <person name="Reed L.K."/>
            <person name="Reenan R."/>
            <person name="Reily A."/>
            <person name="Remington K.A."/>
            <person name="Rieger T.T."/>
            <person name="Ritchie M.G."/>
            <person name="Robin C."/>
            <person name="Rogers Y.H."/>
            <person name="Rohde C."/>
            <person name="Rozas J."/>
            <person name="Rubenfield M.J."/>
            <person name="Ruiz A."/>
            <person name="Russo S."/>
            <person name="Salzberg S.L."/>
            <person name="Sanchez-Gracia A."/>
            <person name="Saranga D.J."/>
            <person name="Sato H."/>
            <person name="Schaeffer S.W."/>
            <person name="Schatz M.C."/>
            <person name="Schlenke T."/>
            <person name="Schwartz R."/>
            <person name="Segarra C."/>
            <person name="Singh R.S."/>
            <person name="Sirot L."/>
            <person name="Sirota M."/>
            <person name="Sisneros N.B."/>
            <person name="Smith C.D."/>
            <person name="Smith T.F."/>
            <person name="Spieth J."/>
            <person name="Stage D.E."/>
            <person name="Stark A."/>
            <person name="Stephan W."/>
            <person name="Strausberg R.L."/>
            <person name="Strempel S."/>
            <person name="Sturgill D."/>
            <person name="Sutton G."/>
            <person name="Sutton G.G."/>
            <person name="Tao W."/>
            <person name="Teichmann S."/>
            <person name="Tobari Y.N."/>
            <person name="Tomimura Y."/>
            <person name="Tsolas J.M."/>
            <person name="Valente V.L."/>
            <person name="Venter E."/>
            <person name="Venter J.C."/>
            <person name="Vicario S."/>
            <person name="Vieira F.G."/>
            <person name="Vilella A.J."/>
            <person name="Villasante A."/>
            <person name="Walenz B."/>
            <person name="Wang J."/>
            <person name="Wasserman M."/>
            <person name="Watts T."/>
            <person name="Wilson D."/>
            <person name="Wilson R.K."/>
            <person name="Wing R.A."/>
            <person name="Wolfner M.F."/>
            <person name="Wong A."/>
            <person name="Wong G.K."/>
            <person name="Wu C.I."/>
            <person name="Wu G."/>
            <person name="Yamamoto D."/>
            <person name="Yang H.P."/>
            <person name="Yang S.P."/>
            <person name="Yorke J.A."/>
            <person name="Yoshida K."/>
            <person name="Zdobnov E."/>
            <person name="Zhang P."/>
            <person name="Zhang Y."/>
            <person name="Zimin A.V."/>
            <person name="Baldwin J."/>
            <person name="Abdouelleil A."/>
            <person name="Abdulkadir J."/>
            <person name="Abebe A."/>
            <person name="Abera B."/>
            <person name="Abreu J."/>
            <person name="Acer S.C."/>
            <person name="Aftuck L."/>
            <person name="Alexander A."/>
            <person name="An P."/>
            <person name="Anderson E."/>
            <person name="Anderson S."/>
            <person name="Arachi H."/>
            <person name="Azer M."/>
            <person name="Bachantsang P."/>
            <person name="Barry A."/>
            <person name="Bayul T."/>
            <person name="Berlin A."/>
            <person name="Bessette D."/>
            <person name="Bloom T."/>
            <person name="Blye J."/>
            <person name="Boguslavskiy L."/>
            <person name="Bonnet C."/>
            <person name="Boukhgalter B."/>
            <person name="Bourzgui I."/>
            <person name="Brown A."/>
            <person name="Cahill P."/>
            <person name="Channer S."/>
            <person name="Cheshatsang Y."/>
            <person name="Chuda L."/>
            <person name="Citroen M."/>
            <person name="Collymore A."/>
            <person name="Cooke P."/>
            <person name="Costello M."/>
            <person name="D'Aco K."/>
            <person name="Daza R."/>
            <person name="De Haan G."/>
            <person name="DeGray S."/>
            <person name="DeMaso C."/>
            <person name="Dhargay N."/>
            <person name="Dooley K."/>
            <person name="Dooley E."/>
            <person name="Doricent M."/>
            <person name="Dorje P."/>
            <person name="Dorjee K."/>
            <person name="Dupes A."/>
            <person name="Elong R."/>
            <person name="Falk J."/>
            <person name="Farina A."/>
            <person name="Faro S."/>
            <person name="Ferguson D."/>
            <person name="Fisher S."/>
            <person name="Foley C.D."/>
            <person name="Franke A."/>
            <person name="Friedrich D."/>
            <person name="Gadbois L."/>
            <person name="Gearin G."/>
            <person name="Gearin C.R."/>
            <person name="Giannoukos G."/>
            <person name="Goode T."/>
            <person name="Graham J."/>
            <person name="Grandbois E."/>
            <person name="Grewal S."/>
            <person name="Gyaltsen K."/>
            <person name="Hafez N."/>
            <person name="Hagos B."/>
            <person name="Hall J."/>
            <person name="Henson C."/>
            <person name="Hollinger A."/>
            <person name="Honan T."/>
            <person name="Huard M.D."/>
            <person name="Hughes L."/>
            <person name="Hurhula B."/>
            <person name="Husby M.E."/>
            <person name="Kamat A."/>
            <person name="Kanga B."/>
            <person name="Kashin S."/>
            <person name="Khazanovich D."/>
            <person name="Kisner P."/>
            <person name="Lance K."/>
            <person name="Lara M."/>
            <person name="Lee W."/>
            <person name="Lennon N."/>
            <person name="Letendre F."/>
            <person name="LeVine R."/>
            <person name="Lipovsky A."/>
            <person name="Liu X."/>
            <person name="Liu J."/>
            <person name="Liu S."/>
            <person name="Lokyitsang T."/>
            <person name="Lokyitsang Y."/>
            <person name="Lubonja R."/>
            <person name="Lui A."/>
            <person name="MacDonald P."/>
            <person name="Magnisalis V."/>
            <person name="Maru K."/>
            <person name="Matthews C."/>
            <person name="McCusker W."/>
            <person name="McDonough S."/>
            <person name="Mehta T."/>
            <person name="Meldrim J."/>
            <person name="Meneus L."/>
            <person name="Mihai O."/>
            <person name="Mihalev A."/>
            <person name="Mihova T."/>
            <person name="Mittelman R."/>
            <person name="Mlenga V."/>
            <person name="Montmayeur A."/>
            <person name="Mulrain L."/>
            <person name="Navidi A."/>
            <person name="Naylor J."/>
            <person name="Negash T."/>
            <person name="Nguyen T."/>
            <person name="Nguyen N."/>
            <person name="Nicol R."/>
            <person name="Norbu C."/>
            <person name="Norbu N."/>
            <person name="Novod N."/>
            <person name="O'Neill B."/>
            <person name="Osman S."/>
            <person name="Markiewicz E."/>
            <person name="Oyono O.L."/>
            <person name="Patti C."/>
            <person name="Phunkhang P."/>
            <person name="Pierre F."/>
            <person name="Priest M."/>
            <person name="Raghuraman S."/>
            <person name="Rege F."/>
            <person name="Reyes R."/>
            <person name="Rise C."/>
            <person name="Rogov P."/>
            <person name="Ross K."/>
            <person name="Ryan E."/>
            <person name="Settipalli S."/>
            <person name="Shea T."/>
            <person name="Sherpa N."/>
            <person name="Shi L."/>
            <person name="Shih D."/>
            <person name="Sparrow T."/>
            <person name="Spaulding J."/>
            <person name="Stalker J."/>
            <person name="Stange-Thomann N."/>
            <person name="Stavropoulos S."/>
            <person name="Stone C."/>
            <person name="Strader C."/>
            <person name="Tesfaye S."/>
            <person name="Thomson T."/>
            <person name="Thoulutsang Y."/>
            <person name="Thoulutsang D."/>
            <person name="Topham K."/>
            <person name="Topping I."/>
            <person name="Tsamla T."/>
            <person name="Vassiliev H."/>
            <person name="Vo A."/>
            <person name="Wangchuk T."/>
            <person name="Wangdi T."/>
            <person name="Weiand M."/>
            <person name="Wilkinson J."/>
            <person name="Wilson A."/>
            <person name="Yadav S."/>
            <person name="Young G."/>
            <person name="Yu Q."/>
            <person name="Zembek L."/>
            <person name="Zhong D."/>
            <person name="Zimmer A."/>
            <person name="Zwirko Z."/>
            <person name="Jaffe D.B."/>
            <person name="Alvarez P."/>
            <person name="Brockman W."/>
            <person name="Butler J."/>
            <person name="Chin C."/>
            <person name="Gnerre S."/>
            <person name="Grabherr M."/>
            <person name="Kleber M."/>
            <person name="Mauceli E."/>
            <person name="MacCallum I."/>
        </authorList>
    </citation>
    <scope>NUCLEOTIDE SEQUENCE [LARGE SCALE GENOMIC DNA]</scope>
    <source>
        <strain evidence="2">Tucson 15287-2541.00</strain>
    </source>
</reference>
<sequence>MKQHSPQIEARLELDTEPILSESNNNYETALTTYSTMATRKRKHRNRNGNRNQGYVCATRQNAISIVPEQSTRLPDLATNSSS</sequence>
<protein>
    <submittedName>
        <fullName evidence="1">GH21137</fullName>
    </submittedName>
</protein>
<accession>B4J6B8</accession>
<evidence type="ECO:0000313" key="1">
    <source>
        <dbReference type="EMBL" id="EDW00891.1"/>
    </source>
</evidence>
<dbReference type="HOGENOM" id="CLU_2544964_0_0_1"/>
<gene>
    <name evidence="1" type="primary">Dgri\GH21137</name>
    <name evidence="1" type="ORF">Dgri_GH21137</name>
</gene>
<dbReference type="AlphaFoldDB" id="B4J6B8"/>
<evidence type="ECO:0000313" key="2">
    <source>
        <dbReference type="Proteomes" id="UP000001070"/>
    </source>
</evidence>
<proteinExistence type="predicted"/>
<keyword evidence="2" id="KW-1185">Reference proteome</keyword>
<name>B4J6B8_DROGR</name>